<keyword evidence="3" id="KW-1185">Reference proteome</keyword>
<gene>
    <name evidence="2" type="ORF">N7505_010994</name>
</gene>
<accession>A0ABQ8W588</accession>
<evidence type="ECO:0000256" key="1">
    <source>
        <dbReference type="SAM" id="MobiDB-lite"/>
    </source>
</evidence>
<proteinExistence type="predicted"/>
<feature type="region of interest" description="Disordered" evidence="1">
    <location>
        <begin position="184"/>
        <end position="225"/>
    </location>
</feature>
<feature type="compositionally biased region" description="Polar residues" evidence="1">
    <location>
        <begin position="184"/>
        <end position="195"/>
    </location>
</feature>
<organism evidence="2 3">
    <name type="scientific">Penicillium chrysogenum</name>
    <name type="common">Penicillium notatum</name>
    <dbReference type="NCBI Taxonomy" id="5076"/>
    <lineage>
        <taxon>Eukaryota</taxon>
        <taxon>Fungi</taxon>
        <taxon>Dikarya</taxon>
        <taxon>Ascomycota</taxon>
        <taxon>Pezizomycotina</taxon>
        <taxon>Eurotiomycetes</taxon>
        <taxon>Eurotiomycetidae</taxon>
        <taxon>Eurotiales</taxon>
        <taxon>Aspergillaceae</taxon>
        <taxon>Penicillium</taxon>
        <taxon>Penicillium chrysogenum species complex</taxon>
    </lineage>
</organism>
<comment type="caution">
    <text evidence="2">The sequence shown here is derived from an EMBL/GenBank/DDBJ whole genome shotgun (WGS) entry which is preliminary data.</text>
</comment>
<evidence type="ECO:0000313" key="3">
    <source>
        <dbReference type="Proteomes" id="UP001220256"/>
    </source>
</evidence>
<dbReference type="Proteomes" id="UP001220256">
    <property type="component" value="Unassembled WGS sequence"/>
</dbReference>
<sequence length="225" mass="25649">MSSETPYQNLVVAPPSTATILRDDANTAKYGDDVFRLVEKLLRQEQQSKHYQGLLESRINSDSVAYQKLHVNYERSLSGMHHQKSQLEVLLRHTTETCQALSQSLQLERDKVRGLESRLNDLYPAVDSWVQRLNQDRQESGGVDDKETMEHFLLENQRQRELINYLRSLVHTREQAVQHLQATLDQSYQRSPKGSTGQGGLFRSSVCSSEESSVEIITGTSSTKK</sequence>
<reference evidence="2 3" key="1">
    <citation type="journal article" date="2023" name="IMA Fungus">
        <title>Comparative genomic study of the Penicillium genus elucidates a diverse pangenome and 15 lateral gene transfer events.</title>
        <authorList>
            <person name="Petersen C."/>
            <person name="Sorensen T."/>
            <person name="Nielsen M.R."/>
            <person name="Sondergaard T.E."/>
            <person name="Sorensen J.L."/>
            <person name="Fitzpatrick D.A."/>
            <person name="Frisvad J.C."/>
            <person name="Nielsen K.L."/>
        </authorList>
    </citation>
    <scope>NUCLEOTIDE SEQUENCE [LARGE SCALE GENOMIC DNA]</scope>
    <source>
        <strain evidence="2 3">IBT 3361</strain>
    </source>
</reference>
<dbReference type="EMBL" id="JAPVEB010000010">
    <property type="protein sequence ID" value="KAJ5255843.1"/>
    <property type="molecule type" value="Genomic_DNA"/>
</dbReference>
<feature type="compositionally biased region" description="Low complexity" evidence="1">
    <location>
        <begin position="204"/>
        <end position="225"/>
    </location>
</feature>
<evidence type="ECO:0000313" key="2">
    <source>
        <dbReference type="EMBL" id="KAJ5255843.1"/>
    </source>
</evidence>
<name>A0ABQ8W588_PENCH</name>
<protein>
    <submittedName>
        <fullName evidence="2">Uncharacterized protein</fullName>
    </submittedName>
</protein>